<dbReference type="Pfam" id="PF00902">
    <property type="entry name" value="TatC"/>
    <property type="match status" value="1"/>
</dbReference>
<comment type="function">
    <text evidence="5">Part of the twin-arginine translocation (Tat) system that transports large folded proteins containing a characteristic twin-arginine motif in their signal peptide across membranes.</text>
</comment>
<keyword evidence="5" id="KW-1003">Cell membrane</keyword>
<keyword evidence="5" id="KW-0653">Protein transport</keyword>
<gene>
    <name evidence="5" type="primary">tatC</name>
    <name evidence="6" type="ORF">BBV17_07835</name>
</gene>
<comment type="caution">
    <text evidence="6">The sequence shown here is derived from an EMBL/GenBank/DDBJ whole genome shotgun (WGS) entry which is preliminary data.</text>
</comment>
<keyword evidence="4 5" id="KW-0472">Membrane</keyword>
<organism evidence="6 7">
    <name type="scientific">Cytobacillus oceanisediminis</name>
    <dbReference type="NCBI Taxonomy" id="665099"/>
    <lineage>
        <taxon>Bacteria</taxon>
        <taxon>Bacillati</taxon>
        <taxon>Bacillota</taxon>
        <taxon>Bacilli</taxon>
        <taxon>Bacillales</taxon>
        <taxon>Bacillaceae</taxon>
        <taxon>Cytobacillus</taxon>
    </lineage>
</organism>
<evidence type="ECO:0000313" key="6">
    <source>
        <dbReference type="EMBL" id="OHX50358.1"/>
    </source>
</evidence>
<evidence type="ECO:0000256" key="3">
    <source>
        <dbReference type="ARBA" id="ARBA00022989"/>
    </source>
</evidence>
<evidence type="ECO:0000256" key="5">
    <source>
        <dbReference type="HAMAP-Rule" id="MF_00902"/>
    </source>
</evidence>
<name>A0ABX3CY19_9BACI</name>
<feature type="transmembrane region" description="Helical" evidence="5">
    <location>
        <begin position="147"/>
        <end position="176"/>
    </location>
</feature>
<dbReference type="InterPro" id="IPR002033">
    <property type="entry name" value="TatC"/>
</dbReference>
<keyword evidence="7" id="KW-1185">Reference proteome</keyword>
<protein>
    <recommendedName>
        <fullName evidence="5">Sec-independent protein translocase protein TatC</fullName>
    </recommendedName>
</protein>
<keyword evidence="5" id="KW-0813">Transport</keyword>
<keyword evidence="3 5" id="KW-1133">Transmembrane helix</keyword>
<dbReference type="PANTHER" id="PTHR30371">
    <property type="entry name" value="SEC-INDEPENDENT PROTEIN TRANSLOCASE PROTEIN TATC"/>
    <property type="match status" value="1"/>
</dbReference>
<feature type="transmembrane region" description="Helical" evidence="5">
    <location>
        <begin position="61"/>
        <end position="88"/>
    </location>
</feature>
<comment type="subcellular location">
    <subcellularLocation>
        <location evidence="5">Cell membrane</location>
        <topology evidence="5">Multi-pass membrane protein</topology>
    </subcellularLocation>
    <subcellularLocation>
        <location evidence="1">Membrane</location>
        <topology evidence="1">Multi-pass membrane protein</topology>
    </subcellularLocation>
</comment>
<dbReference type="HAMAP" id="MF_00902">
    <property type="entry name" value="TatC"/>
    <property type="match status" value="1"/>
</dbReference>
<dbReference type="Proteomes" id="UP000180194">
    <property type="component" value="Unassembled WGS sequence"/>
</dbReference>
<reference evidence="6 7" key="1">
    <citation type="submission" date="2016-07" db="EMBL/GenBank/DDBJ databases">
        <title>Bacillus oceanisediminis whole genome.</title>
        <authorList>
            <person name="Pal Y."/>
            <person name="Verma A."/>
            <person name="Mual P."/>
            <person name="Srinivasan K."/>
        </authorList>
    </citation>
    <scope>NUCLEOTIDE SEQUENCE [LARGE SCALE GENOMIC DNA]</scope>
    <source>
        <strain evidence="6 7">Bhandara28</strain>
    </source>
</reference>
<dbReference type="InterPro" id="IPR019820">
    <property type="entry name" value="Sec-indep_translocase_CS"/>
</dbReference>
<evidence type="ECO:0000256" key="4">
    <source>
        <dbReference type="ARBA" id="ARBA00023136"/>
    </source>
</evidence>
<dbReference type="EMBL" id="MBRJ01000005">
    <property type="protein sequence ID" value="OHX50358.1"/>
    <property type="molecule type" value="Genomic_DNA"/>
</dbReference>
<feature type="transmembrane region" description="Helical" evidence="5">
    <location>
        <begin position="100"/>
        <end position="127"/>
    </location>
</feature>
<dbReference type="PROSITE" id="PS01218">
    <property type="entry name" value="TATC"/>
    <property type="match status" value="1"/>
</dbReference>
<dbReference type="RefSeq" id="WP_071155799.1">
    <property type="nucleotide sequence ID" value="NZ_MBRJ01000005.1"/>
</dbReference>
<dbReference type="PRINTS" id="PR01840">
    <property type="entry name" value="TATCFAMILY"/>
</dbReference>
<dbReference type="PANTHER" id="PTHR30371:SF4">
    <property type="entry name" value="SEC-INDEPENDENT PROTEIN TRANSLOCASE PROTEIN TATCD"/>
    <property type="match status" value="1"/>
</dbReference>
<keyword evidence="5" id="KW-0811">Translocation</keyword>
<accession>A0ABX3CY19</accession>
<evidence type="ECO:0000256" key="1">
    <source>
        <dbReference type="ARBA" id="ARBA00004141"/>
    </source>
</evidence>
<feature type="transmembrane region" description="Helical" evidence="5">
    <location>
        <begin position="19"/>
        <end position="41"/>
    </location>
</feature>
<evidence type="ECO:0000256" key="2">
    <source>
        <dbReference type="ARBA" id="ARBA00022692"/>
    </source>
</evidence>
<comment type="subunit">
    <text evidence="5">Forms a complex with TatA.</text>
</comment>
<keyword evidence="2 5" id="KW-0812">Transmembrane</keyword>
<proteinExistence type="inferred from homology"/>
<feature type="transmembrane region" description="Helical" evidence="5">
    <location>
        <begin position="188"/>
        <end position="206"/>
    </location>
</feature>
<evidence type="ECO:0000313" key="7">
    <source>
        <dbReference type="Proteomes" id="UP000180194"/>
    </source>
</evidence>
<sequence>MNNEAVNVLQHFEELRKRLMIIAAVFIAFLALSFIFVSDIYQWLVRDLDFKLAVLGPSEILWVYFMLASVVAIAAAIPVAAHQIWLFVSPALTGMEKKVALSYIPALFFLFITGIAFGYFILLPLVLNFLMTLSGDMFTAFFTTEKYFQFVLHLTLPFGFLFELPVVIMFLTSLGILNPYSLQKIRKYAYFVLIVVAILVTPPDFISDILVTLPLLLLYEASVSLSKIIYNRKQKKQAVLQKL</sequence>
<feature type="transmembrane region" description="Helical" evidence="5">
    <location>
        <begin position="212"/>
        <end position="230"/>
    </location>
</feature>
<dbReference type="NCBIfam" id="TIGR00945">
    <property type="entry name" value="tatC"/>
    <property type="match status" value="1"/>
</dbReference>
<comment type="similarity">
    <text evidence="5">Belongs to the TatC family.</text>
</comment>